<dbReference type="AlphaFoldDB" id="A0A4R1QWX1"/>
<accession>A0A4R1QWX1</accession>
<sequence length="174" mass="19775">MEQDISKLVMNPIRLRIIQYLLIHGSGTPSQIMEEMSDIPPASLYRHIKLLYEADCITVVEEKKIRGTVERTYAMKGCKPCEFSNDSVEHMIQSSLMSLMTSFGKYFSKETADPVRDFLALSTSTLLLTDEEFMVVMEKIGEAIAPYLCSTVEKGRNVRRLTFISSPCEEDESE</sequence>
<dbReference type="RefSeq" id="WP_031392562.1">
    <property type="nucleotide sequence ID" value="NZ_JPNB01000003.1"/>
</dbReference>
<evidence type="ECO:0000313" key="2">
    <source>
        <dbReference type="Proteomes" id="UP000295718"/>
    </source>
</evidence>
<gene>
    <name evidence="1" type="ORF">EDD76_11725</name>
</gene>
<evidence type="ECO:0000313" key="1">
    <source>
        <dbReference type="EMBL" id="TCL54990.1"/>
    </source>
</evidence>
<keyword evidence="2" id="KW-1185">Reference proteome</keyword>
<dbReference type="STRING" id="1469948.GCA_000732725_03942"/>
<dbReference type="Gene3D" id="6.10.140.2180">
    <property type="match status" value="1"/>
</dbReference>
<proteinExistence type="predicted"/>
<dbReference type="EMBL" id="SLUO01000017">
    <property type="protein sequence ID" value="TCL54990.1"/>
    <property type="molecule type" value="Genomic_DNA"/>
</dbReference>
<dbReference type="InterPro" id="IPR011991">
    <property type="entry name" value="ArsR-like_HTH"/>
</dbReference>
<dbReference type="Pfam" id="PF12840">
    <property type="entry name" value="HTH_20"/>
    <property type="match status" value="1"/>
</dbReference>
<dbReference type="SUPFAM" id="SSF46785">
    <property type="entry name" value="Winged helix' DNA-binding domain"/>
    <property type="match status" value="1"/>
</dbReference>
<dbReference type="Gene3D" id="1.10.10.10">
    <property type="entry name" value="Winged helix-like DNA-binding domain superfamily/Winged helix DNA-binding domain"/>
    <property type="match status" value="1"/>
</dbReference>
<organism evidence="1 2">
    <name type="scientific">Kineothrix alysoides</name>
    <dbReference type="NCBI Taxonomy" id="1469948"/>
    <lineage>
        <taxon>Bacteria</taxon>
        <taxon>Bacillati</taxon>
        <taxon>Bacillota</taxon>
        <taxon>Clostridia</taxon>
        <taxon>Lachnospirales</taxon>
        <taxon>Lachnospiraceae</taxon>
        <taxon>Kineothrix</taxon>
    </lineage>
</organism>
<reference evidence="1 2" key="1">
    <citation type="submission" date="2019-03" db="EMBL/GenBank/DDBJ databases">
        <title>Genomic Encyclopedia of Type Strains, Phase IV (KMG-IV): sequencing the most valuable type-strain genomes for metagenomic binning, comparative biology and taxonomic classification.</title>
        <authorList>
            <person name="Goeker M."/>
        </authorList>
    </citation>
    <scope>NUCLEOTIDE SEQUENCE [LARGE SCALE GENOMIC DNA]</scope>
    <source>
        <strain evidence="1 2">DSM 100556</strain>
    </source>
</reference>
<dbReference type="CDD" id="cd00090">
    <property type="entry name" value="HTH_ARSR"/>
    <property type="match status" value="1"/>
</dbReference>
<dbReference type="InterPro" id="IPR036388">
    <property type="entry name" value="WH-like_DNA-bd_sf"/>
</dbReference>
<comment type="caution">
    <text evidence="1">The sequence shown here is derived from an EMBL/GenBank/DDBJ whole genome shotgun (WGS) entry which is preliminary data.</text>
</comment>
<protein>
    <submittedName>
        <fullName evidence="1">Helix-turn-helix protein</fullName>
    </submittedName>
</protein>
<name>A0A4R1QWX1_9FIRM</name>
<dbReference type="InterPro" id="IPR036390">
    <property type="entry name" value="WH_DNA-bd_sf"/>
</dbReference>
<dbReference type="Proteomes" id="UP000295718">
    <property type="component" value="Unassembled WGS sequence"/>
</dbReference>